<dbReference type="GO" id="GO:0009073">
    <property type="term" value="P:aromatic amino acid family biosynthetic process"/>
    <property type="evidence" value="ECO:0007669"/>
    <property type="project" value="UniProtKB-KW"/>
</dbReference>
<feature type="non-terminal residue" evidence="10">
    <location>
        <position position="241"/>
    </location>
</feature>
<dbReference type="PROSITE" id="PS51169">
    <property type="entry name" value="CHORISMATE_MUT_3"/>
    <property type="match status" value="1"/>
</dbReference>
<dbReference type="EMBL" id="AUSU01000482">
    <property type="protein sequence ID" value="EPS73290.1"/>
    <property type="molecule type" value="Genomic_DNA"/>
</dbReference>
<evidence type="ECO:0000256" key="3">
    <source>
        <dbReference type="ARBA" id="ARBA00004817"/>
    </source>
</evidence>
<dbReference type="InterPro" id="IPR008238">
    <property type="entry name" value="Chorismate_mutase_AroQ_euk"/>
</dbReference>
<dbReference type="GO" id="GO:0046417">
    <property type="term" value="P:chorismate metabolic process"/>
    <property type="evidence" value="ECO:0007669"/>
    <property type="project" value="InterPro"/>
</dbReference>
<dbReference type="SUPFAM" id="SSF48600">
    <property type="entry name" value="Chorismate mutase II"/>
    <property type="match status" value="1"/>
</dbReference>
<evidence type="ECO:0000313" key="11">
    <source>
        <dbReference type="Proteomes" id="UP000015453"/>
    </source>
</evidence>
<dbReference type="EC" id="5.4.99.5" evidence="4"/>
<sequence length="241" mass="26731">MDLESVRKILVRLEDTIIFSLIERANHPLNSPLYGAAPYSEALPSLFSSFLKESEALQAKAGRYDSTEDVPFFPDVLPETTKTTTRSSPTTPFLHPSGANVSVNDEILRFYLEKILPLIAVEGDGTNYAAIASADLTCLQALSRRIHYGKFVAEVKFRDAAEDYTPAIQSKDREGLMNLLTFESVEEGIKKRVEEKASIFGGESTTGKTRIDPGVVSEVVYGEMVIPLTKLVQVEYLLHRL</sequence>
<comment type="subcellular location">
    <subcellularLocation>
        <location evidence="2">Cytoplasm</location>
    </subcellularLocation>
</comment>
<evidence type="ECO:0000259" key="9">
    <source>
        <dbReference type="Pfam" id="PF01817"/>
    </source>
</evidence>
<accession>S8D1M4</accession>
<gene>
    <name evidence="10" type="ORF">M569_01467</name>
</gene>
<name>S8D1M4_9LAMI</name>
<comment type="catalytic activity">
    <reaction evidence="1">
        <text>chorismate = prephenate</text>
        <dbReference type="Rhea" id="RHEA:13897"/>
        <dbReference type="ChEBI" id="CHEBI:29748"/>
        <dbReference type="ChEBI" id="CHEBI:29934"/>
        <dbReference type="EC" id="5.4.99.5"/>
    </reaction>
</comment>
<protein>
    <recommendedName>
        <fullName evidence="4">chorismate mutase</fullName>
        <ecNumber evidence="4">5.4.99.5</ecNumber>
    </recommendedName>
</protein>
<dbReference type="PANTHER" id="PTHR21145">
    <property type="entry name" value="CHORISMATE MUTASE"/>
    <property type="match status" value="1"/>
</dbReference>
<dbReference type="AlphaFoldDB" id="S8D1M4"/>
<evidence type="ECO:0000256" key="5">
    <source>
        <dbReference type="ARBA" id="ARBA00022490"/>
    </source>
</evidence>
<dbReference type="OrthoDB" id="191918at2759"/>
<keyword evidence="8" id="KW-0413">Isomerase</keyword>
<dbReference type="InterPro" id="IPR037039">
    <property type="entry name" value="CM_AroQ_sf_eucaryotic"/>
</dbReference>
<keyword evidence="11" id="KW-1185">Reference proteome</keyword>
<keyword evidence="7" id="KW-0057">Aromatic amino acid biosynthesis</keyword>
<organism evidence="10 11">
    <name type="scientific">Genlisea aurea</name>
    <dbReference type="NCBI Taxonomy" id="192259"/>
    <lineage>
        <taxon>Eukaryota</taxon>
        <taxon>Viridiplantae</taxon>
        <taxon>Streptophyta</taxon>
        <taxon>Embryophyta</taxon>
        <taxon>Tracheophyta</taxon>
        <taxon>Spermatophyta</taxon>
        <taxon>Magnoliopsida</taxon>
        <taxon>eudicotyledons</taxon>
        <taxon>Gunneridae</taxon>
        <taxon>Pentapetalae</taxon>
        <taxon>asterids</taxon>
        <taxon>lamiids</taxon>
        <taxon>Lamiales</taxon>
        <taxon>Lentibulariaceae</taxon>
        <taxon>Genlisea</taxon>
    </lineage>
</organism>
<dbReference type="PANTHER" id="PTHR21145:SF12">
    <property type="entry name" value="CHORISMATE MUTASE"/>
    <property type="match status" value="1"/>
</dbReference>
<dbReference type="InterPro" id="IPR002701">
    <property type="entry name" value="CM_II_prokaryot"/>
</dbReference>
<dbReference type="NCBIfam" id="TIGR01802">
    <property type="entry name" value="CM_pl-yst"/>
    <property type="match status" value="1"/>
</dbReference>
<proteinExistence type="predicted"/>
<feature type="domain" description="Chorismate mutase" evidence="9">
    <location>
        <begin position="128"/>
        <end position="232"/>
    </location>
</feature>
<evidence type="ECO:0000256" key="6">
    <source>
        <dbReference type="ARBA" id="ARBA00022605"/>
    </source>
</evidence>
<comment type="caution">
    <text evidence="10">The sequence shown here is derived from an EMBL/GenBank/DDBJ whole genome shotgun (WGS) entry which is preliminary data.</text>
</comment>
<evidence type="ECO:0000256" key="2">
    <source>
        <dbReference type="ARBA" id="ARBA00004496"/>
    </source>
</evidence>
<dbReference type="UniPathway" id="UPA00120">
    <property type="reaction ID" value="UER00203"/>
</dbReference>
<dbReference type="GO" id="GO:0005737">
    <property type="term" value="C:cytoplasm"/>
    <property type="evidence" value="ECO:0007669"/>
    <property type="project" value="UniProtKB-SubCell"/>
</dbReference>
<comment type="pathway">
    <text evidence="3">Metabolic intermediate biosynthesis; prephenate biosynthesis; prephenate from chorismate: step 1/1.</text>
</comment>
<reference evidence="10 11" key="1">
    <citation type="journal article" date="2013" name="BMC Genomics">
        <title>The miniature genome of a carnivorous plant Genlisea aurea contains a low number of genes and short non-coding sequences.</title>
        <authorList>
            <person name="Leushkin E.V."/>
            <person name="Sutormin R.A."/>
            <person name="Nabieva E.R."/>
            <person name="Penin A.A."/>
            <person name="Kondrashov A.S."/>
            <person name="Logacheva M.D."/>
        </authorList>
    </citation>
    <scope>NUCLEOTIDE SEQUENCE [LARGE SCALE GENOMIC DNA]</scope>
</reference>
<evidence type="ECO:0000256" key="4">
    <source>
        <dbReference type="ARBA" id="ARBA00012404"/>
    </source>
</evidence>
<keyword evidence="5" id="KW-0963">Cytoplasm</keyword>
<dbReference type="Gene3D" id="1.10.590.10">
    <property type="entry name" value="Chorismate mutase, AroQ class superfamily, eukaryotic"/>
    <property type="match status" value="1"/>
</dbReference>
<dbReference type="Pfam" id="PF01817">
    <property type="entry name" value="CM_2"/>
    <property type="match status" value="1"/>
</dbReference>
<dbReference type="InterPro" id="IPR036263">
    <property type="entry name" value="Chorismate_II_sf"/>
</dbReference>
<evidence type="ECO:0000256" key="8">
    <source>
        <dbReference type="ARBA" id="ARBA00023235"/>
    </source>
</evidence>
<keyword evidence="6" id="KW-0028">Amino-acid biosynthesis</keyword>
<dbReference type="GO" id="GO:0008652">
    <property type="term" value="P:amino acid biosynthetic process"/>
    <property type="evidence" value="ECO:0007669"/>
    <property type="project" value="UniProtKB-KW"/>
</dbReference>
<evidence type="ECO:0000256" key="1">
    <source>
        <dbReference type="ARBA" id="ARBA00000824"/>
    </source>
</evidence>
<dbReference type="GO" id="GO:0004106">
    <property type="term" value="F:chorismate mutase activity"/>
    <property type="evidence" value="ECO:0007669"/>
    <property type="project" value="UniProtKB-EC"/>
</dbReference>
<evidence type="ECO:0000256" key="7">
    <source>
        <dbReference type="ARBA" id="ARBA00023141"/>
    </source>
</evidence>
<evidence type="ECO:0000313" key="10">
    <source>
        <dbReference type="EMBL" id="EPS73290.1"/>
    </source>
</evidence>
<dbReference type="Proteomes" id="UP000015453">
    <property type="component" value="Unassembled WGS sequence"/>
</dbReference>